<comment type="subcellular location">
    <subcellularLocation>
        <location evidence="1">Cell membrane</location>
        <topology evidence="1">Single-pass type II membrane protein</topology>
    </subcellularLocation>
</comment>
<keyword evidence="6" id="KW-0735">Signal-anchor</keyword>
<evidence type="ECO:0000256" key="13">
    <source>
        <dbReference type="ARBA" id="ARBA00037126"/>
    </source>
</evidence>
<dbReference type="GO" id="GO:0005886">
    <property type="term" value="C:plasma membrane"/>
    <property type="evidence" value="ECO:0007669"/>
    <property type="project" value="UniProtKB-SubCell"/>
</dbReference>
<protein>
    <recommendedName>
        <fullName evidence="14">glucan 1,3-beta-glucosidase</fullName>
        <ecNumber evidence="14">3.2.1.58</ecNumber>
    </recommendedName>
    <alternativeName>
        <fullName evidence="15">Exo-1,3-beta-glucanase D</fullName>
    </alternativeName>
</protein>
<evidence type="ECO:0000256" key="3">
    <source>
        <dbReference type="ARBA" id="ARBA00022475"/>
    </source>
</evidence>
<keyword evidence="8 17" id="KW-0472">Membrane</keyword>
<dbReference type="GO" id="GO:0009986">
    <property type="term" value="C:cell surface"/>
    <property type="evidence" value="ECO:0007669"/>
    <property type="project" value="TreeGrafter"/>
</dbReference>
<accession>A0A8H3AHF3</accession>
<dbReference type="EMBL" id="CAJMWX010000491">
    <property type="protein sequence ID" value="CAE6418540.1"/>
    <property type="molecule type" value="Genomic_DNA"/>
</dbReference>
<evidence type="ECO:0000313" key="20">
    <source>
        <dbReference type="Proteomes" id="UP000663888"/>
    </source>
</evidence>
<keyword evidence="9" id="KW-0325">Glycoprotein</keyword>
<dbReference type="SUPFAM" id="SSF51445">
    <property type="entry name" value="(Trans)glycosidases"/>
    <property type="match status" value="1"/>
</dbReference>
<reference evidence="19" key="1">
    <citation type="submission" date="2021-01" db="EMBL/GenBank/DDBJ databases">
        <authorList>
            <person name="Kaushik A."/>
        </authorList>
    </citation>
    <scope>NUCLEOTIDE SEQUENCE</scope>
    <source>
        <strain evidence="19">AG4-R118</strain>
    </source>
</reference>
<evidence type="ECO:0000256" key="8">
    <source>
        <dbReference type="ARBA" id="ARBA00023136"/>
    </source>
</evidence>
<proteinExistence type="inferred from homology"/>
<evidence type="ECO:0000256" key="12">
    <source>
        <dbReference type="ARBA" id="ARBA00036824"/>
    </source>
</evidence>
<feature type="region of interest" description="Disordered" evidence="16">
    <location>
        <begin position="143"/>
        <end position="180"/>
    </location>
</feature>
<keyword evidence="4 17" id="KW-0812">Transmembrane</keyword>
<evidence type="ECO:0000256" key="14">
    <source>
        <dbReference type="ARBA" id="ARBA00038929"/>
    </source>
</evidence>
<comment type="catalytic activity">
    <reaction evidence="12">
        <text>Successive hydrolysis of beta-D-glucose units from the non-reducing ends of (1-&gt;3)-beta-D-glucans, releasing alpha-glucose.</text>
        <dbReference type="EC" id="3.2.1.58"/>
    </reaction>
</comment>
<evidence type="ECO:0000256" key="17">
    <source>
        <dbReference type="SAM" id="Phobius"/>
    </source>
</evidence>
<dbReference type="FunFam" id="3.20.20.80:FF:000033">
    <property type="entry name" value="Glucan 1,3-beta-glucosidase A"/>
    <property type="match status" value="1"/>
</dbReference>
<evidence type="ECO:0000256" key="11">
    <source>
        <dbReference type="ARBA" id="ARBA00023316"/>
    </source>
</evidence>
<keyword evidence="3" id="KW-1003">Cell membrane</keyword>
<dbReference type="EC" id="3.2.1.58" evidence="14"/>
<dbReference type="PANTHER" id="PTHR31297">
    <property type="entry name" value="GLUCAN ENDO-1,6-BETA-GLUCOSIDASE B"/>
    <property type="match status" value="1"/>
</dbReference>
<evidence type="ECO:0000313" key="19">
    <source>
        <dbReference type="EMBL" id="CAE6418540.1"/>
    </source>
</evidence>
<name>A0A8H3AHF3_9AGAM</name>
<dbReference type="Gene3D" id="3.20.20.80">
    <property type="entry name" value="Glycosidases"/>
    <property type="match status" value="1"/>
</dbReference>
<feature type="region of interest" description="Disordered" evidence="16">
    <location>
        <begin position="1"/>
        <end position="102"/>
    </location>
</feature>
<evidence type="ECO:0000256" key="10">
    <source>
        <dbReference type="ARBA" id="ARBA00023295"/>
    </source>
</evidence>
<organism evidence="19 20">
    <name type="scientific">Rhizoctonia solani</name>
    <dbReference type="NCBI Taxonomy" id="456999"/>
    <lineage>
        <taxon>Eukaryota</taxon>
        <taxon>Fungi</taxon>
        <taxon>Dikarya</taxon>
        <taxon>Basidiomycota</taxon>
        <taxon>Agaricomycotina</taxon>
        <taxon>Agaricomycetes</taxon>
        <taxon>Cantharellales</taxon>
        <taxon>Ceratobasidiaceae</taxon>
        <taxon>Rhizoctonia</taxon>
    </lineage>
</organism>
<feature type="domain" description="Glycoside hydrolase family 5" evidence="18">
    <location>
        <begin position="285"/>
        <end position="520"/>
    </location>
</feature>
<dbReference type="InterPro" id="IPR017853">
    <property type="entry name" value="GH"/>
</dbReference>
<gene>
    <name evidence="19" type="ORF">RDB_LOCUS20070</name>
</gene>
<evidence type="ECO:0000259" key="18">
    <source>
        <dbReference type="Pfam" id="PF00150"/>
    </source>
</evidence>
<comment type="caution">
    <text evidence="19">The sequence shown here is derived from an EMBL/GenBank/DDBJ whole genome shotgun (WGS) entry which is preliminary data.</text>
</comment>
<dbReference type="AlphaFoldDB" id="A0A8H3AHF3"/>
<evidence type="ECO:0000256" key="7">
    <source>
        <dbReference type="ARBA" id="ARBA00022989"/>
    </source>
</evidence>
<evidence type="ECO:0000256" key="6">
    <source>
        <dbReference type="ARBA" id="ARBA00022968"/>
    </source>
</evidence>
<dbReference type="GO" id="GO:0009251">
    <property type="term" value="P:glucan catabolic process"/>
    <property type="evidence" value="ECO:0007669"/>
    <property type="project" value="TreeGrafter"/>
</dbReference>
<dbReference type="GO" id="GO:0004338">
    <property type="term" value="F:glucan exo-1,3-beta-glucosidase activity"/>
    <property type="evidence" value="ECO:0007669"/>
    <property type="project" value="UniProtKB-EC"/>
</dbReference>
<dbReference type="InterPro" id="IPR001547">
    <property type="entry name" value="Glyco_hydro_5"/>
</dbReference>
<feature type="compositionally biased region" description="Basic and acidic residues" evidence="16">
    <location>
        <begin position="75"/>
        <end position="85"/>
    </location>
</feature>
<evidence type="ECO:0000256" key="9">
    <source>
        <dbReference type="ARBA" id="ARBA00023180"/>
    </source>
</evidence>
<feature type="region of interest" description="Disordered" evidence="16">
    <location>
        <begin position="622"/>
        <end position="646"/>
    </location>
</feature>
<dbReference type="GO" id="GO:0005576">
    <property type="term" value="C:extracellular region"/>
    <property type="evidence" value="ECO:0007669"/>
    <property type="project" value="TreeGrafter"/>
</dbReference>
<keyword evidence="11" id="KW-0961">Cell wall biogenesis/degradation</keyword>
<comment type="similarity">
    <text evidence="2">Belongs to the glycosyl hydrolase 5 (cellulase A) family.</text>
</comment>
<feature type="transmembrane region" description="Helical" evidence="17">
    <location>
        <begin position="110"/>
        <end position="133"/>
    </location>
</feature>
<evidence type="ECO:0000256" key="2">
    <source>
        <dbReference type="ARBA" id="ARBA00005641"/>
    </source>
</evidence>
<dbReference type="PANTHER" id="PTHR31297:SF34">
    <property type="entry name" value="GLUCAN 1,3-BETA-GLUCOSIDASE 2"/>
    <property type="match status" value="1"/>
</dbReference>
<keyword evidence="10" id="KW-0326">Glycosidase</keyword>
<feature type="compositionally biased region" description="Low complexity" evidence="16">
    <location>
        <begin position="145"/>
        <end position="154"/>
    </location>
</feature>
<evidence type="ECO:0000256" key="15">
    <source>
        <dbReference type="ARBA" id="ARBA00041260"/>
    </source>
</evidence>
<dbReference type="Proteomes" id="UP000663888">
    <property type="component" value="Unassembled WGS sequence"/>
</dbReference>
<feature type="compositionally biased region" description="Basic and acidic residues" evidence="16">
    <location>
        <begin position="1"/>
        <end position="10"/>
    </location>
</feature>
<dbReference type="Pfam" id="PF00150">
    <property type="entry name" value="Cellulase"/>
    <property type="match status" value="1"/>
</dbReference>
<sequence>MSSPRPHESETLLPPNAIADPATARSSVADSLGVPGSHYDGVRESQYSSVPLNHSYDPYADAGTPSPRGTTPSQYRDDPIGDKSEVSGAAAGYSQPYGADGPAKSSKRKWFWLLAALVALAIIVVAVIVPVYYKVIKPNNNTAVSSSSGGHSSSAPAPTQSGDPGTVPQEAITGKDGSTVKTETGSFTYNNSFGGFWYYDPKNPFANNAQAQSWTPPLNQSWKFGTDKIHGVNLGGWLVLEPFISPALYEPYQNATVPAIDEWTLSTNLAADKSSGGLAKVIEDHYNTFITEEDFAQIAAAGLNWVRIPFPFWAIEVYPGEPFLEKVAWKYFLKAIGWARKYGIRINLDLHTIPGSQNGYNHSGQLGPINWMHGTMGIANAQRSLNYLRILAEFISQPQYRDVVCMFGIVNEAVIATIGQDVIQSFYLEAYEMIRNITGYGEGNGPWISIHDGFGSLSSWTGLLPNGDRVALDTHPYLCFTNVDTTPITSQTKKPCNAWGANINGSMSAYGMTAAGEFSGGFNDCGLFLNGVNRGARYDGTFESYSGANAGAGACVEWMDADRWSQATKDALKAFMLSSMDATQNFFFWTWKIGKSTTWGTVASPLWSYQLGLEGGWMPKDPREAAGSCSNSSPWDGPLPASKTGGGGAGPIDAAYKAQYAWPPASLSGGLVPAALPTYTATQTVITLSPATYTTSGTQTADAGSGWANTADTNPMYTPIAGCAYPSNAWNAVDATQGACNVAAQRVFKGRWAMPKETGSYGKK</sequence>
<evidence type="ECO:0000256" key="16">
    <source>
        <dbReference type="SAM" id="MobiDB-lite"/>
    </source>
</evidence>
<keyword evidence="7 17" id="KW-1133">Transmembrane helix</keyword>
<keyword evidence="5" id="KW-0378">Hydrolase</keyword>
<dbReference type="GO" id="GO:0071555">
    <property type="term" value="P:cell wall organization"/>
    <property type="evidence" value="ECO:0007669"/>
    <property type="project" value="UniProtKB-KW"/>
</dbReference>
<evidence type="ECO:0000256" key="4">
    <source>
        <dbReference type="ARBA" id="ARBA00022692"/>
    </source>
</evidence>
<comment type="function">
    <text evidence="13">Glucosidase involved in the degradation of cellulosic biomass. Active on lichenan.</text>
</comment>
<evidence type="ECO:0000256" key="1">
    <source>
        <dbReference type="ARBA" id="ARBA00004401"/>
    </source>
</evidence>
<dbReference type="InterPro" id="IPR050386">
    <property type="entry name" value="Glycosyl_hydrolase_5"/>
</dbReference>
<evidence type="ECO:0000256" key="5">
    <source>
        <dbReference type="ARBA" id="ARBA00022801"/>
    </source>
</evidence>